<protein>
    <recommendedName>
        <fullName evidence="4">SMODS and SLOG-associating 2TM effector domain-containing protein</fullName>
    </recommendedName>
</protein>
<reference evidence="3" key="1">
    <citation type="submission" date="2024-07" db="EMBL/GenBank/DDBJ databases">
        <title>Complete genome sequences of cellulolytic bacteria, Kitasatospora sp. CMC57 and Streptomyces sp. CMC78, isolated from Japanese agricultural soil.</title>
        <authorList>
            <person name="Hashimoto T."/>
            <person name="Ito M."/>
            <person name="Iwamoto M."/>
            <person name="Fukahori D."/>
            <person name="Shoda T."/>
            <person name="Sakoda M."/>
            <person name="Morohoshi T."/>
            <person name="Mitsuboshi M."/>
            <person name="Nishizawa T."/>
        </authorList>
    </citation>
    <scope>NUCLEOTIDE SEQUENCE</scope>
    <source>
        <strain evidence="3">CMC78</strain>
    </source>
</reference>
<keyword evidence="2" id="KW-0472">Membrane</keyword>
<feature type="compositionally biased region" description="Gly residues" evidence="1">
    <location>
        <begin position="219"/>
        <end position="235"/>
    </location>
</feature>
<sequence length="258" mass="27232">MATSRDPAGKRPLASGTAVVAARVIGYLESARNLTGGAAALGGLVLTFAGFAGAYWPVVVGGLYGAGALIAPPRRPPAPAFEEPSSRLDELRSDLATLRTYLKQVDLPPAATERLEALTGLLDGLLAPGWVSEALADDPESGHVVARAVRRDVPESVDTYLRTRWWTRLAPGARAPEEELERQLSLLHGEAQRLVDGLREAEELRQRSHTRYLEDRGGSGHPGDLGGSGHPGDLGGSAYPEDRGGSAARAETGRPPEP</sequence>
<evidence type="ECO:0000313" key="3">
    <source>
        <dbReference type="EMBL" id="BFP52595.1"/>
    </source>
</evidence>
<accession>A0AB33KE20</accession>
<keyword evidence="2" id="KW-0812">Transmembrane</keyword>
<keyword evidence="2" id="KW-1133">Transmembrane helix</keyword>
<evidence type="ECO:0000256" key="2">
    <source>
        <dbReference type="SAM" id="Phobius"/>
    </source>
</evidence>
<dbReference type="AlphaFoldDB" id="A0AB33KE20"/>
<dbReference type="EMBL" id="AP035884">
    <property type="protein sequence ID" value="BFP52595.1"/>
    <property type="molecule type" value="Genomic_DNA"/>
</dbReference>
<gene>
    <name evidence="3" type="ORF">SCMC78_24020</name>
</gene>
<proteinExistence type="predicted"/>
<feature type="transmembrane region" description="Helical" evidence="2">
    <location>
        <begin position="40"/>
        <end position="66"/>
    </location>
</feature>
<evidence type="ECO:0000256" key="1">
    <source>
        <dbReference type="SAM" id="MobiDB-lite"/>
    </source>
</evidence>
<feature type="region of interest" description="Disordered" evidence="1">
    <location>
        <begin position="211"/>
        <end position="258"/>
    </location>
</feature>
<name>A0AB33KE20_9ACTN</name>
<organism evidence="3">
    <name type="scientific">Streptomyces sp. CMC78</name>
    <dbReference type="NCBI Taxonomy" id="3231512"/>
    <lineage>
        <taxon>Bacteria</taxon>
        <taxon>Bacillati</taxon>
        <taxon>Actinomycetota</taxon>
        <taxon>Actinomycetes</taxon>
        <taxon>Kitasatosporales</taxon>
        <taxon>Streptomycetaceae</taxon>
        <taxon>Streptomyces</taxon>
    </lineage>
</organism>
<evidence type="ECO:0008006" key="4">
    <source>
        <dbReference type="Google" id="ProtNLM"/>
    </source>
</evidence>
<dbReference type="KEGG" id="stcm:SCMC78_24020"/>